<dbReference type="GO" id="GO:0097367">
    <property type="term" value="F:carbohydrate derivative binding"/>
    <property type="evidence" value="ECO:0007669"/>
    <property type="project" value="InterPro"/>
</dbReference>
<feature type="domain" description="SIS" evidence="13">
    <location>
        <begin position="284"/>
        <end position="423"/>
    </location>
</feature>
<dbReference type="NCBIfam" id="TIGR01135">
    <property type="entry name" value="glmS"/>
    <property type="match status" value="1"/>
</dbReference>
<dbReference type="SUPFAM" id="SSF53697">
    <property type="entry name" value="SIS domain"/>
    <property type="match status" value="1"/>
</dbReference>
<dbReference type="Gene3D" id="3.60.20.10">
    <property type="entry name" value="Glutamine Phosphoribosylpyrophosphate, subunit 1, domain 1"/>
    <property type="match status" value="1"/>
</dbReference>
<evidence type="ECO:0000256" key="2">
    <source>
        <dbReference type="ARBA" id="ARBA00004496"/>
    </source>
</evidence>
<keyword evidence="9" id="KW-0315">Glutamine amidotransferase</keyword>
<feature type="initiator methionine" description="Removed" evidence="11">
    <location>
        <position position="1"/>
    </location>
</feature>
<dbReference type="CDD" id="cd05008">
    <property type="entry name" value="SIS_GlmS_GlmD_1"/>
    <property type="match status" value="1"/>
</dbReference>
<dbReference type="GO" id="GO:0006002">
    <property type="term" value="P:fructose 6-phosphate metabolic process"/>
    <property type="evidence" value="ECO:0007669"/>
    <property type="project" value="TreeGrafter"/>
</dbReference>
<dbReference type="InterPro" id="IPR001347">
    <property type="entry name" value="SIS_dom"/>
</dbReference>
<keyword evidence="6 11" id="KW-0032">Aminotransferase</keyword>
<dbReference type="GO" id="GO:0006047">
    <property type="term" value="P:UDP-N-acetylglucosamine metabolic process"/>
    <property type="evidence" value="ECO:0007669"/>
    <property type="project" value="TreeGrafter"/>
</dbReference>
<keyword evidence="8" id="KW-0677">Repeat</keyword>
<feature type="domain" description="Glutamine amidotransferase type-2" evidence="12">
    <location>
        <begin position="2"/>
        <end position="221"/>
    </location>
</feature>
<evidence type="ECO:0000259" key="13">
    <source>
        <dbReference type="PROSITE" id="PS51464"/>
    </source>
</evidence>
<evidence type="ECO:0000259" key="12">
    <source>
        <dbReference type="PROSITE" id="PS51278"/>
    </source>
</evidence>
<comment type="function">
    <text evidence="10 11">Catalyzes the first step in hexosamine metabolism, converting fructose-6P into glucosamine-6P using glutamine as a nitrogen source.</text>
</comment>
<dbReference type="Proteomes" id="UP001202674">
    <property type="component" value="Unassembled WGS sequence"/>
</dbReference>
<accession>A0AAE3FQX3</accession>
<dbReference type="SUPFAM" id="SSF56235">
    <property type="entry name" value="N-terminal nucleophile aminohydrolases (Ntn hydrolases)"/>
    <property type="match status" value="1"/>
</dbReference>
<comment type="catalytic activity">
    <reaction evidence="1 11">
        <text>D-fructose 6-phosphate + L-glutamine = D-glucosamine 6-phosphate + L-glutamate</text>
        <dbReference type="Rhea" id="RHEA:13237"/>
        <dbReference type="ChEBI" id="CHEBI:29985"/>
        <dbReference type="ChEBI" id="CHEBI:58359"/>
        <dbReference type="ChEBI" id="CHEBI:58725"/>
        <dbReference type="ChEBI" id="CHEBI:61527"/>
        <dbReference type="EC" id="2.6.1.16"/>
    </reaction>
</comment>
<evidence type="ECO:0000256" key="8">
    <source>
        <dbReference type="ARBA" id="ARBA00022737"/>
    </source>
</evidence>
<dbReference type="NCBIfam" id="NF001484">
    <property type="entry name" value="PRK00331.1"/>
    <property type="match status" value="1"/>
</dbReference>
<evidence type="ECO:0000256" key="6">
    <source>
        <dbReference type="ARBA" id="ARBA00022576"/>
    </source>
</evidence>
<dbReference type="PANTHER" id="PTHR10937">
    <property type="entry name" value="GLUCOSAMINE--FRUCTOSE-6-PHOSPHATE AMINOTRANSFERASE, ISOMERIZING"/>
    <property type="match status" value="1"/>
</dbReference>
<name>A0AAE3FQX3_9EURY</name>
<dbReference type="InterPro" id="IPR035490">
    <property type="entry name" value="GlmS/FrlB_SIS"/>
</dbReference>
<dbReference type="PANTHER" id="PTHR10937:SF0">
    <property type="entry name" value="GLUTAMINE--FRUCTOSE-6-PHOSPHATE TRANSAMINASE (ISOMERIZING)"/>
    <property type="match status" value="1"/>
</dbReference>
<proteinExistence type="inferred from homology"/>
<feature type="active site" description="Nucleophile; for GATase activity" evidence="11">
    <location>
        <position position="2"/>
    </location>
</feature>
<dbReference type="InterPro" id="IPR046348">
    <property type="entry name" value="SIS_dom_sf"/>
</dbReference>
<evidence type="ECO:0000313" key="14">
    <source>
        <dbReference type="EMBL" id="MCL9813501.1"/>
    </source>
</evidence>
<protein>
    <recommendedName>
        <fullName evidence="4 11">Glutamine--fructose-6-phosphate aminotransferase [isomerizing]</fullName>
        <ecNumber evidence="3 11">2.6.1.16</ecNumber>
    </recommendedName>
    <alternativeName>
        <fullName evidence="11">D-fructose-6-phosphate amidotransferase</fullName>
    </alternativeName>
    <alternativeName>
        <fullName evidence="11">GFAT</fullName>
    </alternativeName>
    <alternativeName>
        <fullName evidence="11">Glucosamine-6-phosphate synthase</fullName>
    </alternativeName>
    <alternativeName>
        <fullName evidence="11">Hexosephosphate aminotransferase</fullName>
    </alternativeName>
    <alternativeName>
        <fullName evidence="11">L-glutamine--D-fructose-6-phosphate amidotransferase</fullName>
    </alternativeName>
</protein>
<dbReference type="GO" id="GO:0005975">
    <property type="term" value="P:carbohydrate metabolic process"/>
    <property type="evidence" value="ECO:0007669"/>
    <property type="project" value="UniProtKB-UniRule"/>
</dbReference>
<dbReference type="CDD" id="cd00714">
    <property type="entry name" value="GFAT"/>
    <property type="match status" value="1"/>
</dbReference>
<keyword evidence="7 11" id="KW-0808">Transferase</keyword>
<evidence type="ECO:0000256" key="11">
    <source>
        <dbReference type="HAMAP-Rule" id="MF_00164"/>
    </source>
</evidence>
<dbReference type="PROSITE" id="PS51278">
    <property type="entry name" value="GATASE_TYPE_2"/>
    <property type="match status" value="1"/>
</dbReference>
<comment type="subunit">
    <text evidence="11">Homodimer.</text>
</comment>
<feature type="domain" description="SIS" evidence="13">
    <location>
        <begin position="449"/>
        <end position="590"/>
    </location>
</feature>
<dbReference type="InterPro" id="IPR047084">
    <property type="entry name" value="GFAT_N"/>
</dbReference>
<dbReference type="GO" id="GO:0005737">
    <property type="term" value="C:cytoplasm"/>
    <property type="evidence" value="ECO:0007669"/>
    <property type="project" value="UniProtKB-SubCell"/>
</dbReference>
<dbReference type="RefSeq" id="WP_250595970.1">
    <property type="nucleotide sequence ID" value="NZ_JAKRVY010000003.1"/>
</dbReference>
<dbReference type="InterPro" id="IPR035466">
    <property type="entry name" value="GlmS/AgaS_SIS"/>
</dbReference>
<evidence type="ECO:0000256" key="3">
    <source>
        <dbReference type="ARBA" id="ARBA00012916"/>
    </source>
</evidence>
<dbReference type="InterPro" id="IPR005855">
    <property type="entry name" value="GFAT"/>
</dbReference>
<dbReference type="GO" id="GO:0006487">
    <property type="term" value="P:protein N-linked glycosylation"/>
    <property type="evidence" value="ECO:0007669"/>
    <property type="project" value="TreeGrafter"/>
</dbReference>
<dbReference type="InterPro" id="IPR017932">
    <property type="entry name" value="GATase_2_dom"/>
</dbReference>
<feature type="active site" description="For Fru-6P isomerization activity" evidence="11">
    <location>
        <position position="595"/>
    </location>
</feature>
<evidence type="ECO:0000256" key="1">
    <source>
        <dbReference type="ARBA" id="ARBA00001031"/>
    </source>
</evidence>
<comment type="subcellular location">
    <subcellularLocation>
        <location evidence="2 11">Cytoplasm</location>
    </subcellularLocation>
</comment>
<evidence type="ECO:0000313" key="15">
    <source>
        <dbReference type="Proteomes" id="UP001202674"/>
    </source>
</evidence>
<dbReference type="FunFam" id="3.40.50.10490:FF:000001">
    <property type="entry name" value="Glutamine--fructose-6-phosphate aminotransferase [isomerizing]"/>
    <property type="match status" value="1"/>
</dbReference>
<dbReference type="AlphaFoldDB" id="A0AAE3FQX3"/>
<evidence type="ECO:0000256" key="9">
    <source>
        <dbReference type="ARBA" id="ARBA00022962"/>
    </source>
</evidence>
<dbReference type="HAMAP" id="MF_00164">
    <property type="entry name" value="GlmS"/>
    <property type="match status" value="1"/>
</dbReference>
<gene>
    <name evidence="11 14" type="primary">glmS</name>
    <name evidence="14" type="ORF">AArcSt11_07525</name>
</gene>
<dbReference type="PROSITE" id="PS51464">
    <property type="entry name" value="SIS"/>
    <property type="match status" value="2"/>
</dbReference>
<dbReference type="Pfam" id="PF01380">
    <property type="entry name" value="SIS"/>
    <property type="match status" value="2"/>
</dbReference>
<keyword evidence="5 11" id="KW-0963">Cytoplasm</keyword>
<organism evidence="14 15">
    <name type="scientific">Natranaeroarchaeum aerophilus</name>
    <dbReference type="NCBI Taxonomy" id="2917711"/>
    <lineage>
        <taxon>Archaea</taxon>
        <taxon>Methanobacteriati</taxon>
        <taxon>Methanobacteriota</taxon>
        <taxon>Stenosarchaea group</taxon>
        <taxon>Halobacteria</taxon>
        <taxon>Halobacteriales</taxon>
        <taxon>Natronoarchaeaceae</taxon>
        <taxon>Natranaeroarchaeum</taxon>
    </lineage>
</organism>
<dbReference type="Gene3D" id="3.40.50.10490">
    <property type="entry name" value="Glucose-6-phosphate isomerase like protein, domain 1"/>
    <property type="match status" value="2"/>
</dbReference>
<sequence length="600" mass="63986">MCGIIGYVDRSGNPAVLDVLDTGLSSLAYRGYDSAGVALADDDLTVIKRTGEVDALTEALATVAPDDVSAGIGHTRWSTHGPPSDANAHPHTDCTGEVAVVHNGIIENYETLKAELTQQGHVFESETDTEVIPHLIEEALDRGGDRMSAFRDAIDRLTGSHAVVAAFADGHGLFATRRDSPLVVGLGDDGYYLASDVPAFVEYTDRVSYLDDGEFVRVTSDGVTVTDSEGTEIDKSVSTIDWDPEDAEKGGYEQYMLKEITEQPRALRKCLRGRVDEEAEQVSLDLELERESVDRIHLLACGSSYHAALYGAQLFRARGIPAQTFLASEYGDRALAGDTPLVIGVTQSGETADTLGALRAAQAAGAETLTITNTVGSSAARECDHALFVRAGPEIGVAATKTFANQQTALHLLALWLGGGDADPSHIAALRAIPEQVQSILDDDSAREVAAELVDSAAYFFIGRGPQHPIALEGALKLKEISYEHAEGFAAGELKHGPIALVTTETPIIAMVTGDDERARKTVGNVKEVQARGAPVVAVTDGKANVEQYAQHVLSVPETEPEIAALLANVQLQLLAYWIARDMGRPIDKPRNLAKSVTVE</sequence>
<keyword evidence="15" id="KW-1185">Reference proteome</keyword>
<dbReference type="EMBL" id="JAKRVY010000003">
    <property type="protein sequence ID" value="MCL9813501.1"/>
    <property type="molecule type" value="Genomic_DNA"/>
</dbReference>
<reference evidence="14 15" key="1">
    <citation type="journal article" date="2022" name="Syst. Appl. Microbiol.">
        <title>Natronocalculus amylovorans gen. nov., sp. nov., and Natranaeroarchaeum aerophilus sp. nov., dominant culturable amylolytic natronoarchaea from hypersaline soda lakes in southwestern Siberia.</title>
        <authorList>
            <person name="Sorokin D.Y."/>
            <person name="Elcheninov A.G."/>
            <person name="Khizhniak T.V."/>
            <person name="Koenen M."/>
            <person name="Bale N.J."/>
            <person name="Damste J.S.S."/>
            <person name="Kublanov I.V."/>
        </authorList>
    </citation>
    <scope>NUCLEOTIDE SEQUENCE [LARGE SCALE GENOMIC DNA]</scope>
    <source>
        <strain evidence="14 15">AArc-St1-1</strain>
    </source>
</reference>
<comment type="caution">
    <text evidence="14">The sequence shown here is derived from an EMBL/GenBank/DDBJ whole genome shotgun (WGS) entry which is preliminary data.</text>
</comment>
<dbReference type="CDD" id="cd05009">
    <property type="entry name" value="SIS_GlmS_GlmD_2"/>
    <property type="match status" value="1"/>
</dbReference>
<dbReference type="InterPro" id="IPR029055">
    <property type="entry name" value="Ntn_hydrolases_N"/>
</dbReference>
<evidence type="ECO:0000256" key="10">
    <source>
        <dbReference type="ARBA" id="ARBA00055466"/>
    </source>
</evidence>
<evidence type="ECO:0000256" key="5">
    <source>
        <dbReference type="ARBA" id="ARBA00022490"/>
    </source>
</evidence>
<dbReference type="Pfam" id="PF13522">
    <property type="entry name" value="GATase_6"/>
    <property type="match status" value="1"/>
</dbReference>
<dbReference type="GO" id="GO:0004360">
    <property type="term" value="F:glutamine-fructose-6-phosphate transaminase (isomerizing) activity"/>
    <property type="evidence" value="ECO:0007669"/>
    <property type="project" value="UniProtKB-UniRule"/>
</dbReference>
<dbReference type="EC" id="2.6.1.16" evidence="3 11"/>
<evidence type="ECO:0000256" key="4">
    <source>
        <dbReference type="ARBA" id="ARBA00016090"/>
    </source>
</evidence>
<dbReference type="FunFam" id="3.60.20.10:FF:000006">
    <property type="entry name" value="Glutamine--fructose-6-phosphate aminotransferase [isomerizing]"/>
    <property type="match status" value="1"/>
</dbReference>
<evidence type="ECO:0000256" key="7">
    <source>
        <dbReference type="ARBA" id="ARBA00022679"/>
    </source>
</evidence>